<dbReference type="Gene3D" id="6.10.250.690">
    <property type="match status" value="1"/>
</dbReference>
<organism evidence="8 9">
    <name type="scientific">Pandoraea thiooxydans</name>
    <dbReference type="NCBI Taxonomy" id="445709"/>
    <lineage>
        <taxon>Bacteria</taxon>
        <taxon>Pseudomonadati</taxon>
        <taxon>Pseudomonadota</taxon>
        <taxon>Betaproteobacteria</taxon>
        <taxon>Burkholderiales</taxon>
        <taxon>Burkholderiaceae</taxon>
        <taxon>Pandoraea</taxon>
    </lineage>
</organism>
<dbReference type="OrthoDB" id="9802426at2"/>
<dbReference type="PANTHER" id="PTHR48111">
    <property type="entry name" value="REGULATOR OF RPOS"/>
    <property type="match status" value="1"/>
</dbReference>
<proteinExistence type="predicted"/>
<feature type="modified residue" description="4-aspartylphosphate" evidence="4">
    <location>
        <position position="51"/>
    </location>
</feature>
<dbReference type="PROSITE" id="PS51755">
    <property type="entry name" value="OMPR_PHOB"/>
    <property type="match status" value="1"/>
</dbReference>
<gene>
    <name evidence="8" type="ORF">ABW99_09040</name>
</gene>
<dbReference type="AlphaFoldDB" id="A0A0G3EMW9"/>
<dbReference type="Proteomes" id="UP000036700">
    <property type="component" value="Chromosome"/>
</dbReference>
<dbReference type="GO" id="GO:0006355">
    <property type="term" value="P:regulation of DNA-templated transcription"/>
    <property type="evidence" value="ECO:0007669"/>
    <property type="project" value="InterPro"/>
</dbReference>
<feature type="DNA-binding region" description="OmpR/PhoB-type" evidence="5">
    <location>
        <begin position="127"/>
        <end position="226"/>
    </location>
</feature>
<dbReference type="InterPro" id="IPR039420">
    <property type="entry name" value="WalR-like"/>
</dbReference>
<evidence type="ECO:0000256" key="3">
    <source>
        <dbReference type="ARBA" id="ARBA00023125"/>
    </source>
</evidence>
<keyword evidence="1 4" id="KW-0597">Phosphoprotein</keyword>
<dbReference type="InterPro" id="IPR011006">
    <property type="entry name" value="CheY-like_superfamily"/>
</dbReference>
<dbReference type="Gene3D" id="1.10.10.10">
    <property type="entry name" value="Winged helix-like DNA-binding domain superfamily/Winged helix DNA-binding domain"/>
    <property type="match status" value="1"/>
</dbReference>
<reference evidence="9" key="1">
    <citation type="submission" date="2015-06" db="EMBL/GenBank/DDBJ databases">
        <authorList>
            <person name="Lim Y.L."/>
            <person name="Ee R."/>
            <person name="Yong D."/>
            <person name="How K.Y."/>
            <person name="Yin W.F."/>
            <person name="Chan K.G."/>
        </authorList>
    </citation>
    <scope>NUCLEOTIDE SEQUENCE [LARGE SCALE GENOMIC DNA]</scope>
    <source>
        <strain evidence="9">DSM 25325</strain>
    </source>
</reference>
<dbReference type="CDD" id="cd00383">
    <property type="entry name" value="trans_reg_C"/>
    <property type="match status" value="1"/>
</dbReference>
<keyword evidence="2" id="KW-0902">Two-component regulatory system</keyword>
<feature type="domain" description="Response regulatory" evidence="6">
    <location>
        <begin position="2"/>
        <end position="117"/>
    </location>
</feature>
<dbReference type="Pfam" id="PF00486">
    <property type="entry name" value="Trans_reg_C"/>
    <property type="match status" value="1"/>
</dbReference>
<evidence type="ECO:0000259" key="6">
    <source>
        <dbReference type="PROSITE" id="PS50110"/>
    </source>
</evidence>
<dbReference type="Pfam" id="PF00072">
    <property type="entry name" value="Response_reg"/>
    <property type="match status" value="1"/>
</dbReference>
<dbReference type="GO" id="GO:0000156">
    <property type="term" value="F:phosphorelay response regulator activity"/>
    <property type="evidence" value="ECO:0007669"/>
    <property type="project" value="TreeGrafter"/>
</dbReference>
<dbReference type="Gene3D" id="3.40.50.2300">
    <property type="match status" value="1"/>
</dbReference>
<dbReference type="PANTHER" id="PTHR48111:SF40">
    <property type="entry name" value="PHOSPHATE REGULON TRANSCRIPTIONAL REGULATORY PROTEIN PHOB"/>
    <property type="match status" value="1"/>
</dbReference>
<dbReference type="EMBL" id="CP011568">
    <property type="protein sequence ID" value="AKJ68340.1"/>
    <property type="molecule type" value="Genomic_DNA"/>
</dbReference>
<dbReference type="InterPro" id="IPR001789">
    <property type="entry name" value="Sig_transdc_resp-reg_receiver"/>
</dbReference>
<evidence type="ECO:0000256" key="1">
    <source>
        <dbReference type="ARBA" id="ARBA00022553"/>
    </source>
</evidence>
<accession>A0A0G3EMW9</accession>
<dbReference type="InterPro" id="IPR001867">
    <property type="entry name" value="OmpR/PhoB-type_DNA-bd"/>
</dbReference>
<keyword evidence="3 5" id="KW-0238">DNA-binding</keyword>
<feature type="domain" description="OmpR/PhoB-type" evidence="7">
    <location>
        <begin position="127"/>
        <end position="226"/>
    </location>
</feature>
<name>A0A0G3EMW9_9BURK</name>
<evidence type="ECO:0000259" key="7">
    <source>
        <dbReference type="PROSITE" id="PS51755"/>
    </source>
</evidence>
<dbReference type="RefSeq" id="WP_047214163.1">
    <property type="nucleotide sequence ID" value="NZ_CP011568.3"/>
</dbReference>
<evidence type="ECO:0000256" key="2">
    <source>
        <dbReference type="ARBA" id="ARBA00023012"/>
    </source>
</evidence>
<sequence>MKIASLEDDEAHAAIMSRVLHEAGYECATFSTGRALNRRLREEKFDMLIVDWELPDTSGRDFILWFRTHFGHDIPVLFVTARNMEEDIISGLSAGADDYLTKPIRTNEFVARVRALLRRAYPSAAEDSLIEVGPYRVDVPQKTIHVHEEPITLTPREFDLARLLFQNLGRLLPRDLLMQAVWGRGAEIASRTLDTHLSRVRTKLKLRPENGVQLVPVYSRGYRLEPVAARDGAAVAVAGDV</sequence>
<dbReference type="PATRIC" id="fig|445709.3.peg.1934"/>
<dbReference type="CDD" id="cd17574">
    <property type="entry name" value="REC_OmpR"/>
    <property type="match status" value="1"/>
</dbReference>
<evidence type="ECO:0000313" key="9">
    <source>
        <dbReference type="Proteomes" id="UP000036700"/>
    </source>
</evidence>
<keyword evidence="9" id="KW-1185">Reference proteome</keyword>
<dbReference type="GO" id="GO:0000976">
    <property type="term" value="F:transcription cis-regulatory region binding"/>
    <property type="evidence" value="ECO:0007669"/>
    <property type="project" value="TreeGrafter"/>
</dbReference>
<dbReference type="SMART" id="SM00862">
    <property type="entry name" value="Trans_reg_C"/>
    <property type="match status" value="1"/>
</dbReference>
<dbReference type="GO" id="GO:0005829">
    <property type="term" value="C:cytosol"/>
    <property type="evidence" value="ECO:0007669"/>
    <property type="project" value="TreeGrafter"/>
</dbReference>
<protein>
    <submittedName>
        <fullName evidence="8">Two-component system response regulator</fullName>
    </submittedName>
</protein>
<dbReference type="SUPFAM" id="SSF52172">
    <property type="entry name" value="CheY-like"/>
    <property type="match status" value="1"/>
</dbReference>
<dbReference type="PROSITE" id="PS50110">
    <property type="entry name" value="RESPONSE_REGULATORY"/>
    <property type="match status" value="1"/>
</dbReference>
<dbReference type="STRING" id="445709.ABW99_09040"/>
<dbReference type="GO" id="GO:0032993">
    <property type="term" value="C:protein-DNA complex"/>
    <property type="evidence" value="ECO:0007669"/>
    <property type="project" value="TreeGrafter"/>
</dbReference>
<dbReference type="InterPro" id="IPR036388">
    <property type="entry name" value="WH-like_DNA-bd_sf"/>
</dbReference>
<dbReference type="SMART" id="SM00448">
    <property type="entry name" value="REC"/>
    <property type="match status" value="1"/>
</dbReference>
<evidence type="ECO:0000256" key="5">
    <source>
        <dbReference type="PROSITE-ProRule" id="PRU01091"/>
    </source>
</evidence>
<dbReference type="KEGG" id="ptx:ABW99_09040"/>
<evidence type="ECO:0000256" key="4">
    <source>
        <dbReference type="PROSITE-ProRule" id="PRU00169"/>
    </source>
</evidence>
<evidence type="ECO:0000313" key="8">
    <source>
        <dbReference type="EMBL" id="AKJ68340.1"/>
    </source>
</evidence>